<feature type="domain" description="Major facilitator superfamily (MFS) profile" evidence="7">
    <location>
        <begin position="43"/>
        <end position="480"/>
    </location>
</feature>
<dbReference type="Gene3D" id="1.20.1250.20">
    <property type="entry name" value="MFS general substrate transporter like domains"/>
    <property type="match status" value="1"/>
</dbReference>
<dbReference type="Proteomes" id="UP000235786">
    <property type="component" value="Unassembled WGS sequence"/>
</dbReference>
<evidence type="ECO:0000256" key="4">
    <source>
        <dbReference type="ARBA" id="ARBA00022989"/>
    </source>
</evidence>
<dbReference type="PROSITE" id="PS50850">
    <property type="entry name" value="MFS"/>
    <property type="match status" value="1"/>
</dbReference>
<name>A0A2J6QWP0_HYAVF</name>
<dbReference type="SUPFAM" id="SSF103473">
    <property type="entry name" value="MFS general substrate transporter"/>
    <property type="match status" value="1"/>
</dbReference>
<organism evidence="8 9">
    <name type="scientific">Hyaloscypha variabilis (strain UAMH 11265 / GT02V1 / F)</name>
    <name type="common">Meliniomyces variabilis</name>
    <dbReference type="NCBI Taxonomy" id="1149755"/>
    <lineage>
        <taxon>Eukaryota</taxon>
        <taxon>Fungi</taxon>
        <taxon>Dikarya</taxon>
        <taxon>Ascomycota</taxon>
        <taxon>Pezizomycotina</taxon>
        <taxon>Leotiomycetes</taxon>
        <taxon>Helotiales</taxon>
        <taxon>Hyaloscyphaceae</taxon>
        <taxon>Hyaloscypha</taxon>
        <taxon>Hyaloscypha variabilis</taxon>
    </lineage>
</organism>
<evidence type="ECO:0000256" key="1">
    <source>
        <dbReference type="ARBA" id="ARBA00004141"/>
    </source>
</evidence>
<sequence>MSASHKPSVGHRVSVVGQGLALTIPEDQKPWYMIPHLIRLNVIILSLLMYSGTVGYDGSMMNGLQSLEQWQTFMNHPTGAWLGFINAIQAVGGIVTYPVQAYVADRYGRKACLYAGLVFVTLGSGLQTGAKDASMFIAARFFIGVASSLFSAAAILITEIAYPSHRAKVTALYNCQFYVGSLISAWITYGVRNMNSSWAWRIPSLLQLGIPVLAAFGTFMSPESPRWLISKGRNGEARAVLIKYHTGGDANAALLLFEMAEIEKTIALEREAKNSTSYMDMFRTKGNRHRLLITVTLGVFSQWVGNGVVSYYLAIILKTVGITSVTQQTLLNGFLNLWNLIMAIGAALLVDRVGRRKLFLSSTSIMLVGYIVITALSATFAKSGVKSVGTAVIPFLFIFFAGYDIAFTPLLVSYPAEIWPFALRARGLAVVLCSTYIALLFNVFVNPIALASIAWKYYFVFVAVLILAWVTIWFTYPETRGHSLEEMVVVFDGDDAEILSSSDLVGEVGNTETYKRNEDVMSHVEVEVAEAAYGAEKM</sequence>
<dbReference type="GO" id="GO:0016020">
    <property type="term" value="C:membrane"/>
    <property type="evidence" value="ECO:0007669"/>
    <property type="project" value="UniProtKB-SubCell"/>
</dbReference>
<feature type="transmembrane region" description="Helical" evidence="6">
    <location>
        <begin position="201"/>
        <end position="221"/>
    </location>
</feature>
<keyword evidence="4 6" id="KW-1133">Transmembrane helix</keyword>
<feature type="transmembrane region" description="Helical" evidence="6">
    <location>
        <begin position="291"/>
        <end position="313"/>
    </location>
</feature>
<evidence type="ECO:0000256" key="2">
    <source>
        <dbReference type="ARBA" id="ARBA00010992"/>
    </source>
</evidence>
<gene>
    <name evidence="8" type="ORF">L207DRAFT_641611</name>
</gene>
<dbReference type="PROSITE" id="PS00216">
    <property type="entry name" value="SUGAR_TRANSPORT_1"/>
    <property type="match status" value="1"/>
</dbReference>
<feature type="transmembrane region" description="Helical" evidence="6">
    <location>
        <begin position="426"/>
        <end position="445"/>
    </location>
</feature>
<dbReference type="InterPro" id="IPR036259">
    <property type="entry name" value="MFS_trans_sf"/>
</dbReference>
<keyword evidence="5 6" id="KW-0472">Membrane</keyword>
<dbReference type="InterPro" id="IPR020846">
    <property type="entry name" value="MFS_dom"/>
</dbReference>
<feature type="transmembrane region" description="Helical" evidence="6">
    <location>
        <begin position="392"/>
        <end position="414"/>
    </location>
</feature>
<accession>A0A2J6QWP0</accession>
<proteinExistence type="inferred from homology"/>
<dbReference type="EMBL" id="KZ613966">
    <property type="protein sequence ID" value="PMD30688.1"/>
    <property type="molecule type" value="Genomic_DNA"/>
</dbReference>
<protein>
    <submittedName>
        <fullName evidence="8">General substrate transporter</fullName>
    </submittedName>
</protein>
<dbReference type="InterPro" id="IPR005828">
    <property type="entry name" value="MFS_sugar_transport-like"/>
</dbReference>
<evidence type="ECO:0000256" key="5">
    <source>
        <dbReference type="ARBA" id="ARBA00023136"/>
    </source>
</evidence>
<evidence type="ECO:0000313" key="8">
    <source>
        <dbReference type="EMBL" id="PMD30688.1"/>
    </source>
</evidence>
<dbReference type="InterPro" id="IPR005829">
    <property type="entry name" value="Sugar_transporter_CS"/>
</dbReference>
<dbReference type="PANTHER" id="PTHR48022:SF3">
    <property type="entry name" value="HEXOSE TRANSPORTER PROTEIN (AFU_ORTHOLOGUE AFUA_8G04480)-RELATED"/>
    <property type="match status" value="1"/>
</dbReference>
<evidence type="ECO:0000313" key="9">
    <source>
        <dbReference type="Proteomes" id="UP000235786"/>
    </source>
</evidence>
<dbReference type="AlphaFoldDB" id="A0A2J6QWP0"/>
<comment type="subcellular location">
    <subcellularLocation>
        <location evidence="1">Membrane</location>
        <topology evidence="1">Multi-pass membrane protein</topology>
    </subcellularLocation>
</comment>
<dbReference type="InterPro" id="IPR050360">
    <property type="entry name" value="MFS_Sugar_Transporters"/>
</dbReference>
<feature type="transmembrane region" description="Helical" evidence="6">
    <location>
        <begin position="358"/>
        <end position="380"/>
    </location>
</feature>
<feature type="transmembrane region" description="Helical" evidence="6">
    <location>
        <begin position="78"/>
        <end position="99"/>
    </location>
</feature>
<feature type="transmembrane region" description="Helical" evidence="6">
    <location>
        <begin position="37"/>
        <end position="58"/>
    </location>
</feature>
<dbReference type="FunFam" id="1.20.1250.20:FF:000117">
    <property type="entry name" value="MFS hexose transporter"/>
    <property type="match status" value="1"/>
</dbReference>
<feature type="transmembrane region" description="Helical" evidence="6">
    <location>
        <begin position="136"/>
        <end position="157"/>
    </location>
</feature>
<keyword evidence="3 6" id="KW-0812">Transmembrane</keyword>
<dbReference type="GO" id="GO:0005351">
    <property type="term" value="F:carbohydrate:proton symporter activity"/>
    <property type="evidence" value="ECO:0007669"/>
    <property type="project" value="TreeGrafter"/>
</dbReference>
<feature type="transmembrane region" description="Helical" evidence="6">
    <location>
        <begin position="333"/>
        <end position="351"/>
    </location>
</feature>
<feature type="transmembrane region" description="Helical" evidence="6">
    <location>
        <begin position="111"/>
        <end position="130"/>
    </location>
</feature>
<evidence type="ECO:0000256" key="6">
    <source>
        <dbReference type="SAM" id="Phobius"/>
    </source>
</evidence>
<reference evidence="8 9" key="1">
    <citation type="submission" date="2016-04" db="EMBL/GenBank/DDBJ databases">
        <title>A degradative enzymes factory behind the ericoid mycorrhizal symbiosis.</title>
        <authorList>
            <consortium name="DOE Joint Genome Institute"/>
            <person name="Martino E."/>
            <person name="Morin E."/>
            <person name="Grelet G."/>
            <person name="Kuo A."/>
            <person name="Kohler A."/>
            <person name="Daghino S."/>
            <person name="Barry K."/>
            <person name="Choi C."/>
            <person name="Cichocki N."/>
            <person name="Clum A."/>
            <person name="Copeland A."/>
            <person name="Hainaut M."/>
            <person name="Haridas S."/>
            <person name="Labutti K."/>
            <person name="Lindquist E."/>
            <person name="Lipzen A."/>
            <person name="Khouja H.-R."/>
            <person name="Murat C."/>
            <person name="Ohm R."/>
            <person name="Olson A."/>
            <person name="Spatafora J."/>
            <person name="Veneault-Fourrey C."/>
            <person name="Henrissat B."/>
            <person name="Grigoriev I."/>
            <person name="Martin F."/>
            <person name="Perotto S."/>
        </authorList>
    </citation>
    <scope>NUCLEOTIDE SEQUENCE [LARGE SCALE GENOMIC DNA]</scope>
    <source>
        <strain evidence="8 9">F</strain>
    </source>
</reference>
<comment type="similarity">
    <text evidence="2">Belongs to the major facilitator superfamily. Sugar transporter (TC 2.A.1.1) family.</text>
</comment>
<evidence type="ECO:0000256" key="3">
    <source>
        <dbReference type="ARBA" id="ARBA00022692"/>
    </source>
</evidence>
<dbReference type="OrthoDB" id="6133115at2759"/>
<keyword evidence="9" id="KW-1185">Reference proteome</keyword>
<evidence type="ECO:0000259" key="7">
    <source>
        <dbReference type="PROSITE" id="PS50850"/>
    </source>
</evidence>
<feature type="transmembrane region" description="Helical" evidence="6">
    <location>
        <begin position="457"/>
        <end position="476"/>
    </location>
</feature>
<dbReference type="PANTHER" id="PTHR48022">
    <property type="entry name" value="PLASTIDIC GLUCOSE TRANSPORTER 4"/>
    <property type="match status" value="1"/>
</dbReference>
<dbReference type="Pfam" id="PF00083">
    <property type="entry name" value="Sugar_tr"/>
    <property type="match status" value="1"/>
</dbReference>
<feature type="transmembrane region" description="Helical" evidence="6">
    <location>
        <begin position="169"/>
        <end position="189"/>
    </location>
</feature>